<proteinExistence type="predicted"/>
<name>I6NJJ8_9EUGL</name>
<organism evidence="1">
    <name type="scientific">Strombomonas acuminata</name>
    <dbReference type="NCBI Taxonomy" id="201859"/>
    <lineage>
        <taxon>Eukaryota</taxon>
        <taxon>Discoba</taxon>
        <taxon>Euglenozoa</taxon>
        <taxon>Euglenida</taxon>
        <taxon>Spirocuta</taxon>
        <taxon>Euglenophyceae</taxon>
        <taxon>Euglenales</taxon>
        <taxon>Euglenaceae</taxon>
        <taxon>Strombomonas</taxon>
    </lineage>
</organism>
<gene>
    <name evidence="1" type="primary">mat5</name>
</gene>
<reference evidence="1" key="1">
    <citation type="journal article" date="2013" name="J. Eukaryot. Microbiol.">
        <title>Tracing patterns of chloroplast evolution in euglenoids: contributions from Colacium vesiculosum and Strombomonas acuminata (Euglenophyta).</title>
        <authorList>
            <person name="Wiegert K.E."/>
            <person name="Bennett M.S."/>
            <person name="Triemer R.E."/>
        </authorList>
    </citation>
    <scope>NUCLEOTIDE SEQUENCE</scope>
</reference>
<dbReference type="EMBL" id="JN674637">
    <property type="protein sequence ID" value="AEW12983.2"/>
    <property type="molecule type" value="Genomic_DNA"/>
</dbReference>
<keyword evidence="1" id="KW-0150">Chloroplast</keyword>
<protein>
    <submittedName>
        <fullName evidence="1">Maturase</fullName>
    </submittedName>
</protein>
<keyword evidence="1" id="KW-0934">Plastid</keyword>
<sequence>MNFNRLTILLTKVLLPFIKTKDLRPVSNLLSPSNLVVPLTLIVILGQITESLKGVLTPKDVQQIPSVKLYTKVITIGYNSVALSVVNSLAKTLGPELETLSVLSVKQRLNYLKDLQNKIILDKGTGRISTKSSIFYDSFELAKHRRGLAMQCRSILIASPIFATSNLVVGLPINQVDISIIIDSCRLIWELLGLEREEFDFLIMKYALSCYKNIGEHQSLQLPNNVYDAIKFIIFAELKDIINFTDNLLHDDSIVLQNTNDNLTLVEKELVFIRRSLPELPKEIFISDYELKDGILRAAIEQRKTYSLKLQNIFRSVGKKNASNNNSRKVLKAFKSKR</sequence>
<evidence type="ECO:0000313" key="1">
    <source>
        <dbReference type="EMBL" id="AEW12983.2"/>
    </source>
</evidence>
<dbReference type="AlphaFoldDB" id="I6NJJ8"/>
<geneLocation type="chloroplast" evidence="1"/>
<accession>I6NJJ8</accession>